<name>W9RIU2_9ROSA</name>
<keyword evidence="1" id="KW-0812">Transmembrane</keyword>
<keyword evidence="1" id="KW-1133">Transmembrane helix</keyword>
<dbReference type="EMBL" id="KE345116">
    <property type="protein sequence ID" value="EXB93960.1"/>
    <property type="molecule type" value="Genomic_DNA"/>
</dbReference>
<gene>
    <name evidence="2" type="ORF">L484_015505</name>
</gene>
<keyword evidence="1" id="KW-0472">Membrane</keyword>
<evidence type="ECO:0000313" key="2">
    <source>
        <dbReference type="EMBL" id="EXB93960.1"/>
    </source>
</evidence>
<sequence length="83" mass="9525">MAKKVRISSLPISFGIVLTHVWQAWLALNLIVVGTRLQKADQKQGNMNENLNGNWEPKDVGWVCSNWEMEFVKVRVELDGYHS</sequence>
<accession>W9RIU2</accession>
<evidence type="ECO:0000313" key="3">
    <source>
        <dbReference type="Proteomes" id="UP000030645"/>
    </source>
</evidence>
<protein>
    <submittedName>
        <fullName evidence="2">Uncharacterized protein</fullName>
    </submittedName>
</protein>
<feature type="transmembrane region" description="Helical" evidence="1">
    <location>
        <begin position="12"/>
        <end position="33"/>
    </location>
</feature>
<proteinExistence type="predicted"/>
<keyword evidence="3" id="KW-1185">Reference proteome</keyword>
<reference evidence="3" key="1">
    <citation type="submission" date="2013-01" db="EMBL/GenBank/DDBJ databases">
        <title>Draft Genome Sequence of a Mulberry Tree, Morus notabilis C.K. Schneid.</title>
        <authorList>
            <person name="He N."/>
            <person name="Zhao S."/>
        </authorList>
    </citation>
    <scope>NUCLEOTIDE SEQUENCE</scope>
</reference>
<dbReference type="AlphaFoldDB" id="W9RIU2"/>
<organism evidence="2 3">
    <name type="scientific">Morus notabilis</name>
    <dbReference type="NCBI Taxonomy" id="981085"/>
    <lineage>
        <taxon>Eukaryota</taxon>
        <taxon>Viridiplantae</taxon>
        <taxon>Streptophyta</taxon>
        <taxon>Embryophyta</taxon>
        <taxon>Tracheophyta</taxon>
        <taxon>Spermatophyta</taxon>
        <taxon>Magnoliopsida</taxon>
        <taxon>eudicotyledons</taxon>
        <taxon>Gunneridae</taxon>
        <taxon>Pentapetalae</taxon>
        <taxon>rosids</taxon>
        <taxon>fabids</taxon>
        <taxon>Rosales</taxon>
        <taxon>Moraceae</taxon>
        <taxon>Moreae</taxon>
        <taxon>Morus</taxon>
    </lineage>
</organism>
<evidence type="ECO:0000256" key="1">
    <source>
        <dbReference type="SAM" id="Phobius"/>
    </source>
</evidence>
<dbReference type="Proteomes" id="UP000030645">
    <property type="component" value="Unassembled WGS sequence"/>
</dbReference>